<sequence length="178" mass="19695">MSKPVLQIELWNEADPQLEERDKAAIAAFAADLQYVPPIVDEKVVTHGSWTGRLPVWPFDRTAPEGLDALVPDGALVSLHYPSAYPMVPPRVYVLDPEPTIQQYTQHAWHVAPGGSLCLLQTENDWTPETTPVDLLLKACGWRIEFALMESGLIESMTTNGIVNDPSRDHLLTEAASL</sequence>
<organism evidence="1 2">
    <name type="scientific">Nocardioides albidus</name>
    <dbReference type="NCBI Taxonomy" id="1517589"/>
    <lineage>
        <taxon>Bacteria</taxon>
        <taxon>Bacillati</taxon>
        <taxon>Actinomycetota</taxon>
        <taxon>Actinomycetes</taxon>
        <taxon>Propionibacteriales</taxon>
        <taxon>Nocardioidaceae</taxon>
        <taxon>Nocardioides</taxon>
    </lineage>
</organism>
<dbReference type="InterPro" id="IPR016135">
    <property type="entry name" value="UBQ-conjugating_enzyme/RWD"/>
</dbReference>
<dbReference type="RefSeq" id="WP_139623560.1">
    <property type="nucleotide sequence ID" value="NZ_VDMP01000025.1"/>
</dbReference>
<dbReference type="EMBL" id="VDMP01000025">
    <property type="protein sequence ID" value="TNM38448.1"/>
    <property type="molecule type" value="Genomic_DNA"/>
</dbReference>
<keyword evidence="2" id="KW-1185">Reference proteome</keyword>
<dbReference type="SUPFAM" id="SSF54495">
    <property type="entry name" value="UBC-like"/>
    <property type="match status" value="1"/>
</dbReference>
<evidence type="ECO:0000313" key="1">
    <source>
        <dbReference type="EMBL" id="TNM38448.1"/>
    </source>
</evidence>
<proteinExistence type="predicted"/>
<dbReference type="Proteomes" id="UP000313231">
    <property type="component" value="Unassembled WGS sequence"/>
</dbReference>
<accession>A0A5C4VRH8</accession>
<dbReference type="OrthoDB" id="5083716at2"/>
<comment type="caution">
    <text evidence="1">The sequence shown here is derived from an EMBL/GenBank/DDBJ whole genome shotgun (WGS) entry which is preliminary data.</text>
</comment>
<dbReference type="Gene3D" id="3.10.110.10">
    <property type="entry name" value="Ubiquitin Conjugating Enzyme"/>
    <property type="match status" value="1"/>
</dbReference>
<evidence type="ECO:0000313" key="2">
    <source>
        <dbReference type="Proteomes" id="UP000313231"/>
    </source>
</evidence>
<reference evidence="1 2" key="1">
    <citation type="journal article" date="2016" name="Int. J. Syst. Evol. Microbiol.">
        <title>Nocardioides albidus sp. nov., an actinobacterium isolated from garden soil.</title>
        <authorList>
            <person name="Singh H."/>
            <person name="Du J."/>
            <person name="Trinh H."/>
            <person name="Won K."/>
            <person name="Yang J.E."/>
            <person name="Yin C."/>
            <person name="Kook M."/>
            <person name="Yi T.H."/>
        </authorList>
    </citation>
    <scope>NUCLEOTIDE SEQUENCE [LARGE SCALE GENOMIC DNA]</scope>
    <source>
        <strain evidence="1 2">CCTCC AB 2015297</strain>
    </source>
</reference>
<name>A0A5C4VRH8_9ACTN</name>
<gene>
    <name evidence="1" type="ORF">FHP29_14450</name>
</gene>
<dbReference type="AlphaFoldDB" id="A0A5C4VRH8"/>
<protein>
    <submittedName>
        <fullName evidence="1">Uncharacterized protein</fullName>
    </submittedName>
</protein>